<accession>A0A1H8H264</accession>
<evidence type="ECO:0000313" key="2">
    <source>
        <dbReference type="Proteomes" id="UP000198809"/>
    </source>
</evidence>
<dbReference type="Proteomes" id="UP000198809">
    <property type="component" value="Unassembled WGS sequence"/>
</dbReference>
<evidence type="ECO:0000313" key="1">
    <source>
        <dbReference type="EMBL" id="SEN50491.1"/>
    </source>
</evidence>
<protein>
    <submittedName>
        <fullName evidence="1">Uncharacterized protein</fullName>
    </submittedName>
</protein>
<gene>
    <name evidence="1" type="ORF">SAMN04487895_101737</name>
</gene>
<reference evidence="1 2" key="1">
    <citation type="submission" date="2016-10" db="EMBL/GenBank/DDBJ databases">
        <authorList>
            <person name="de Groot N.N."/>
        </authorList>
    </citation>
    <scope>NUCLEOTIDE SEQUENCE [LARGE SCALE GENOMIC DNA]</scope>
    <source>
        <strain evidence="1 2">CGMCC 1.10238</strain>
    </source>
</reference>
<sequence length="77" mass="9296">MKLNLLTVKKIKKIKRTSKVTIYSNRLFSCFYFHGETLLQGSLNRLRLPPTPCIYYQIGVLSRIQEMFFYKKVKYWL</sequence>
<dbReference type="EMBL" id="FODH01000001">
    <property type="protein sequence ID" value="SEN50491.1"/>
    <property type="molecule type" value="Genomic_DNA"/>
</dbReference>
<organism evidence="1 2">
    <name type="scientific">Paenibacillus sophorae</name>
    <dbReference type="NCBI Taxonomy" id="1333845"/>
    <lineage>
        <taxon>Bacteria</taxon>
        <taxon>Bacillati</taxon>
        <taxon>Bacillota</taxon>
        <taxon>Bacilli</taxon>
        <taxon>Bacillales</taxon>
        <taxon>Paenibacillaceae</taxon>
        <taxon>Paenibacillus</taxon>
    </lineage>
</organism>
<dbReference type="AlphaFoldDB" id="A0A1H8H264"/>
<dbReference type="STRING" id="1333845.SAMN04487895_101737"/>
<proteinExistence type="predicted"/>
<name>A0A1H8H264_9BACL</name>